<keyword evidence="6 8" id="KW-1133">Transmembrane helix</keyword>
<name>B8CXE3_HALOH</name>
<protein>
    <submittedName>
        <fullName evidence="9">Cation antiporter</fullName>
    </submittedName>
</protein>
<dbReference type="EMBL" id="CP001098">
    <property type="protein sequence ID" value="ACL69962.1"/>
    <property type="molecule type" value="Genomic_DNA"/>
</dbReference>
<gene>
    <name evidence="9" type="ordered locus">Hore_12120</name>
</gene>
<evidence type="ECO:0000256" key="3">
    <source>
        <dbReference type="ARBA" id="ARBA00022449"/>
    </source>
</evidence>
<keyword evidence="10" id="KW-1185">Reference proteome</keyword>
<dbReference type="AlphaFoldDB" id="B8CXE3"/>
<evidence type="ECO:0000256" key="7">
    <source>
        <dbReference type="ARBA" id="ARBA00023136"/>
    </source>
</evidence>
<sequence length="172" mass="19914">MKKNKKGRVFTFIFVFLVWMLLTASPGKDTLLLGIIVSLVSSFLFSDMLFRFSSRTYSFKVYVRKILLMILFIFVFFYEAFVAAIKVARHAFEKTPSFSPGIVKVKTSLTNVSAITILANLITLTPGTLTLDFDTSERSFYIHWIDVHTEEEAETRKALIERFERWLGVIFR</sequence>
<dbReference type="InterPro" id="IPR002758">
    <property type="entry name" value="Cation_antiport_E"/>
</dbReference>
<evidence type="ECO:0000256" key="1">
    <source>
        <dbReference type="ARBA" id="ARBA00004651"/>
    </source>
</evidence>
<evidence type="ECO:0000256" key="8">
    <source>
        <dbReference type="SAM" id="Phobius"/>
    </source>
</evidence>
<dbReference type="GO" id="GO:0008324">
    <property type="term" value="F:monoatomic cation transmembrane transporter activity"/>
    <property type="evidence" value="ECO:0007669"/>
    <property type="project" value="InterPro"/>
</dbReference>
<keyword evidence="5 8" id="KW-0812">Transmembrane</keyword>
<accession>B8CXE3</accession>
<keyword evidence="4" id="KW-1003">Cell membrane</keyword>
<keyword evidence="3" id="KW-0813">Transport</keyword>
<evidence type="ECO:0000313" key="9">
    <source>
        <dbReference type="EMBL" id="ACL69962.1"/>
    </source>
</evidence>
<dbReference type="Proteomes" id="UP000000719">
    <property type="component" value="Chromosome"/>
</dbReference>
<dbReference type="PANTHER" id="PTHR34584:SF1">
    <property type="entry name" value="NA(+)_H(+) ANTIPORTER SUBUNIT E1"/>
    <property type="match status" value="1"/>
</dbReference>
<dbReference type="RefSeq" id="WP_012636146.1">
    <property type="nucleotide sequence ID" value="NC_011899.1"/>
</dbReference>
<keyword evidence="3" id="KW-0050">Antiport</keyword>
<feature type="transmembrane region" description="Helical" evidence="8">
    <location>
        <begin position="7"/>
        <end position="25"/>
    </location>
</feature>
<dbReference type="PANTHER" id="PTHR34584">
    <property type="entry name" value="NA(+)/H(+) ANTIPORTER SUBUNIT E1"/>
    <property type="match status" value="1"/>
</dbReference>
<proteinExistence type="inferred from homology"/>
<evidence type="ECO:0000256" key="6">
    <source>
        <dbReference type="ARBA" id="ARBA00022989"/>
    </source>
</evidence>
<dbReference type="HOGENOM" id="CLU_086615_2_2_9"/>
<evidence type="ECO:0000313" key="10">
    <source>
        <dbReference type="Proteomes" id="UP000000719"/>
    </source>
</evidence>
<feature type="transmembrane region" description="Helical" evidence="8">
    <location>
        <begin position="62"/>
        <end position="85"/>
    </location>
</feature>
<evidence type="ECO:0000256" key="4">
    <source>
        <dbReference type="ARBA" id="ARBA00022475"/>
    </source>
</evidence>
<evidence type="ECO:0000256" key="5">
    <source>
        <dbReference type="ARBA" id="ARBA00022692"/>
    </source>
</evidence>
<keyword evidence="7 8" id="KW-0472">Membrane</keyword>
<reference evidence="9 10" key="1">
    <citation type="journal article" date="2009" name="PLoS ONE">
        <title>Genome analysis of the anaerobic thermohalophilic bacterium Halothermothrix orenii.</title>
        <authorList>
            <person name="Mavromatis K."/>
            <person name="Ivanova N."/>
            <person name="Anderson I."/>
            <person name="Lykidis A."/>
            <person name="Hooper S.D."/>
            <person name="Sun H."/>
            <person name="Kunin V."/>
            <person name="Lapidus A."/>
            <person name="Hugenholtz P."/>
            <person name="Patel B."/>
            <person name="Kyrpides N.C."/>
        </authorList>
    </citation>
    <scope>NUCLEOTIDE SEQUENCE [LARGE SCALE GENOMIC DNA]</scope>
    <source>
        <strain evidence="10">H 168 / OCM 544 / DSM 9562</strain>
    </source>
</reference>
<feature type="transmembrane region" description="Helical" evidence="8">
    <location>
        <begin position="31"/>
        <end position="50"/>
    </location>
</feature>
<dbReference type="PIRSF" id="PIRSF019239">
    <property type="entry name" value="MrpE"/>
    <property type="match status" value="1"/>
</dbReference>
<dbReference type="GO" id="GO:0005886">
    <property type="term" value="C:plasma membrane"/>
    <property type="evidence" value="ECO:0007669"/>
    <property type="project" value="UniProtKB-SubCell"/>
</dbReference>
<dbReference type="GO" id="GO:0015297">
    <property type="term" value="F:antiporter activity"/>
    <property type="evidence" value="ECO:0007669"/>
    <property type="project" value="UniProtKB-KW"/>
</dbReference>
<organism evidence="9 10">
    <name type="scientific">Halothermothrix orenii (strain H 168 / OCM 544 / DSM 9562)</name>
    <dbReference type="NCBI Taxonomy" id="373903"/>
    <lineage>
        <taxon>Bacteria</taxon>
        <taxon>Bacillati</taxon>
        <taxon>Bacillota</taxon>
        <taxon>Clostridia</taxon>
        <taxon>Halanaerobiales</taxon>
        <taxon>Halothermotrichaceae</taxon>
        <taxon>Halothermothrix</taxon>
    </lineage>
</organism>
<dbReference type="eggNOG" id="COG1863">
    <property type="taxonomic scope" value="Bacteria"/>
</dbReference>
<comment type="subcellular location">
    <subcellularLocation>
        <location evidence="1">Cell membrane</location>
        <topology evidence="1">Multi-pass membrane protein</topology>
    </subcellularLocation>
</comment>
<evidence type="ECO:0000256" key="2">
    <source>
        <dbReference type="ARBA" id="ARBA00006228"/>
    </source>
</evidence>
<dbReference type="OrthoDB" id="9800498at2"/>
<comment type="similarity">
    <text evidence="2">Belongs to the CPA3 antiporters (TC 2.A.63) subunit E family.</text>
</comment>
<dbReference type="KEGG" id="hor:Hore_12120"/>
<dbReference type="STRING" id="373903.Hore_12120"/>
<dbReference type="Pfam" id="PF01899">
    <property type="entry name" value="MNHE"/>
    <property type="match status" value="1"/>
</dbReference>